<keyword evidence="10" id="KW-1185">Reference proteome</keyword>
<dbReference type="CDD" id="cd05390">
    <property type="entry name" value="HypB"/>
    <property type="match status" value="1"/>
</dbReference>
<protein>
    <submittedName>
        <fullName evidence="9">Hydrogenase nickel incorporation protein HypB</fullName>
    </submittedName>
</protein>
<gene>
    <name evidence="9" type="primary">hypB</name>
    <name evidence="9" type="ORF">K6V98_03855</name>
</gene>
<keyword evidence="6" id="KW-0862">Zinc</keyword>
<dbReference type="InterPro" id="IPR004392">
    <property type="entry name" value="Hyd_mat_HypB"/>
</dbReference>
<evidence type="ECO:0000256" key="7">
    <source>
        <dbReference type="ARBA" id="ARBA00023134"/>
    </source>
</evidence>
<accession>A0ABS7MJE4</accession>
<reference evidence="9 10" key="1">
    <citation type="submission" date="2021-08" db="EMBL/GenBank/DDBJ databases">
        <title>Collinsella faecalis sp. nov. isolated from swine faeces.</title>
        <authorList>
            <person name="Oh B.S."/>
            <person name="Lee J.H."/>
        </authorList>
    </citation>
    <scope>NUCLEOTIDE SEQUENCE [LARGE SCALE GENOMIC DNA]</scope>
    <source>
        <strain evidence="9 10">AGMB00827</strain>
    </source>
</reference>
<feature type="domain" description="CobW/HypB/UreG nucleotide-binding" evidence="8">
    <location>
        <begin position="34"/>
        <end position="200"/>
    </location>
</feature>
<proteinExistence type="inferred from homology"/>
<dbReference type="Gene3D" id="3.40.50.300">
    <property type="entry name" value="P-loop containing nucleotide triphosphate hydrolases"/>
    <property type="match status" value="1"/>
</dbReference>
<organism evidence="9 10">
    <name type="scientific">Collinsella ureilytica</name>
    <dbReference type="NCBI Taxonomy" id="2869515"/>
    <lineage>
        <taxon>Bacteria</taxon>
        <taxon>Bacillati</taxon>
        <taxon>Actinomycetota</taxon>
        <taxon>Coriobacteriia</taxon>
        <taxon>Coriobacteriales</taxon>
        <taxon>Coriobacteriaceae</taxon>
        <taxon>Collinsella</taxon>
    </lineage>
</organism>
<dbReference type="EMBL" id="JAIMFO010000005">
    <property type="protein sequence ID" value="MBY4797491.1"/>
    <property type="molecule type" value="Genomic_DNA"/>
</dbReference>
<evidence type="ECO:0000259" key="8">
    <source>
        <dbReference type="Pfam" id="PF02492"/>
    </source>
</evidence>
<dbReference type="InterPro" id="IPR027417">
    <property type="entry name" value="P-loop_NTPase"/>
</dbReference>
<evidence type="ECO:0000256" key="1">
    <source>
        <dbReference type="ARBA" id="ARBA00006211"/>
    </source>
</evidence>
<dbReference type="Proteomes" id="UP000700908">
    <property type="component" value="Unassembled WGS sequence"/>
</dbReference>
<dbReference type="PANTHER" id="PTHR30134">
    <property type="entry name" value="HYDROGENASE PROTEIN ASSEMBLY PROTEIN, NICKEL CHAPERONE"/>
    <property type="match status" value="1"/>
</dbReference>
<dbReference type="PANTHER" id="PTHR30134:SF2">
    <property type="entry name" value="HYDROGENASE MATURATION FACTOR HYPB"/>
    <property type="match status" value="1"/>
</dbReference>
<keyword evidence="4" id="KW-0547">Nucleotide-binding</keyword>
<evidence type="ECO:0000256" key="4">
    <source>
        <dbReference type="ARBA" id="ARBA00022741"/>
    </source>
</evidence>
<dbReference type="SUPFAM" id="SSF52540">
    <property type="entry name" value="P-loop containing nucleoside triphosphate hydrolases"/>
    <property type="match status" value="1"/>
</dbReference>
<evidence type="ECO:0000256" key="5">
    <source>
        <dbReference type="ARBA" id="ARBA00022801"/>
    </source>
</evidence>
<dbReference type="PIRSF" id="PIRSF005624">
    <property type="entry name" value="Ni-bind_GTPase"/>
    <property type="match status" value="1"/>
</dbReference>
<name>A0ABS7MJE4_9ACTN</name>
<comment type="caution">
    <text evidence="9">The sequence shown here is derived from an EMBL/GenBank/DDBJ whole genome shotgun (WGS) entry which is preliminary data.</text>
</comment>
<evidence type="ECO:0000256" key="2">
    <source>
        <dbReference type="ARBA" id="ARBA00022596"/>
    </source>
</evidence>
<dbReference type="RefSeq" id="WP_222199206.1">
    <property type="nucleotide sequence ID" value="NZ_JAIMFO010000005.1"/>
</dbReference>
<evidence type="ECO:0000313" key="9">
    <source>
        <dbReference type="EMBL" id="MBY4797491.1"/>
    </source>
</evidence>
<keyword evidence="7" id="KW-0342">GTP-binding</keyword>
<keyword evidence="5" id="KW-0378">Hydrolase</keyword>
<sequence>MGEKTVGIVRPILSANERIARELRERFSATNTFVVNVLSSPGSGKTSTILATNERLRDQYHLRCAVIEGDIASDVDAQTMKAAGIPAIQINTGGLCHLEGDMIRRAVDALDAGPGLSTIDVIFIENVGNLVCPVDFDLGEDLSVMILSIPEGDDKPLKYPGIFQHADALLLNKIDVRTAFDFDLDAYSATLDDLNPEAPQFSISAVRGSGMDAWCAWLAKRMFSVRS</sequence>
<evidence type="ECO:0000256" key="3">
    <source>
        <dbReference type="ARBA" id="ARBA00022723"/>
    </source>
</evidence>
<comment type="similarity">
    <text evidence="1">Belongs to the SIMIBI class G3E GTPase family. HypB/HupM subfamily.</text>
</comment>
<dbReference type="InterPro" id="IPR003495">
    <property type="entry name" value="CobW/HypB/UreG_nucleotide-bd"/>
</dbReference>
<keyword evidence="3" id="KW-0479">Metal-binding</keyword>
<dbReference type="NCBIfam" id="TIGR00073">
    <property type="entry name" value="hypB"/>
    <property type="match status" value="1"/>
</dbReference>
<evidence type="ECO:0000313" key="10">
    <source>
        <dbReference type="Proteomes" id="UP000700908"/>
    </source>
</evidence>
<evidence type="ECO:0000256" key="6">
    <source>
        <dbReference type="ARBA" id="ARBA00022833"/>
    </source>
</evidence>
<dbReference type="Pfam" id="PF02492">
    <property type="entry name" value="cobW"/>
    <property type="match status" value="1"/>
</dbReference>
<keyword evidence="2" id="KW-0533">Nickel</keyword>